<protein>
    <submittedName>
        <fullName evidence="1">Uncharacterized protein</fullName>
    </submittedName>
</protein>
<keyword evidence="2" id="KW-1185">Reference proteome</keyword>
<sequence>MEPSSDFSWRIDQENQKDAPKYAPVCQLSFLEFDCLLASRFRMELYQENFMEVFVLGASE</sequence>
<dbReference type="EMBL" id="CCYD01002589">
    <property type="protein sequence ID" value="CEG47475.1"/>
    <property type="molecule type" value="Genomic_DNA"/>
</dbReference>
<dbReference type="RefSeq" id="XP_024583844.1">
    <property type="nucleotide sequence ID" value="XM_024718447.1"/>
</dbReference>
<dbReference type="Proteomes" id="UP000054928">
    <property type="component" value="Unassembled WGS sequence"/>
</dbReference>
<name>A0A0N7L7M3_PLAHL</name>
<proteinExistence type="predicted"/>
<reference evidence="2" key="1">
    <citation type="submission" date="2014-09" db="EMBL/GenBank/DDBJ databases">
        <authorList>
            <person name="Sharma Rahul"/>
            <person name="Thines Marco"/>
        </authorList>
    </citation>
    <scope>NUCLEOTIDE SEQUENCE [LARGE SCALE GENOMIC DNA]</scope>
</reference>
<dbReference type="AlphaFoldDB" id="A0A0N7L7M3"/>
<dbReference type="GeneID" id="36399402"/>
<accession>A0A0N7L7M3</accession>
<evidence type="ECO:0000313" key="2">
    <source>
        <dbReference type="Proteomes" id="UP000054928"/>
    </source>
</evidence>
<evidence type="ECO:0000313" key="1">
    <source>
        <dbReference type="EMBL" id="CEG47475.1"/>
    </source>
</evidence>
<organism evidence="1 2">
    <name type="scientific">Plasmopara halstedii</name>
    <name type="common">Downy mildew of sunflower</name>
    <dbReference type="NCBI Taxonomy" id="4781"/>
    <lineage>
        <taxon>Eukaryota</taxon>
        <taxon>Sar</taxon>
        <taxon>Stramenopiles</taxon>
        <taxon>Oomycota</taxon>
        <taxon>Peronosporomycetes</taxon>
        <taxon>Peronosporales</taxon>
        <taxon>Peronosporaceae</taxon>
        <taxon>Plasmopara</taxon>
    </lineage>
</organism>